<name>A0A7S4VFA4_9STRA</name>
<dbReference type="PANTHER" id="PTHR18919:SF156">
    <property type="entry name" value="ACETYL-COA ACETYLTRANSFERASE, MITOCHONDRIAL"/>
    <property type="match status" value="1"/>
</dbReference>
<sequence length="399" mass="41645">MASPSTTAVIVSYARTPVAKFCGSLSSLSAPQLGATAIRGALSRLGNGDIQISEAYMGNVVSAGIGQAPCRQAVLGAGLPQNTVCTTINKVCASGMKSVVLASQTIQLGGGGGALLAGGMESMSNIPHYLPSSRTGTTLGHTKLLDGVIHDGLWDVYNDQHMGMCAEKCASDYSISREEQDNYAIESYRRSQEAIEAGAFESEIESVQVPQRRGDPTIISTDEEPFSVKLDKVSTLRPAFQRENGTVTAANASSLNDGAAAMVLMSEQDALDRNLKPLARIRGYGDAEQDPVDFTTAPSLAVPVALRNAGMDLSDIEYHEINEAFSVVAISNMKLLNLDPSKVNVFGGAVAIGHPIGMSGARIIGTLYNVLKQCDATVGCASICNGGGGASAIVIERLN</sequence>
<keyword evidence="3" id="KW-0479">Metal-binding</keyword>
<accession>A0A7S4VFA4</accession>
<gene>
    <name evidence="10" type="ORF">DBRI00130_LOCUS33210</name>
</gene>
<dbReference type="Pfam" id="PF00108">
    <property type="entry name" value="Thiolase_N"/>
    <property type="match status" value="1"/>
</dbReference>
<evidence type="ECO:0000259" key="9">
    <source>
        <dbReference type="Pfam" id="PF02803"/>
    </source>
</evidence>
<evidence type="ECO:0000256" key="6">
    <source>
        <dbReference type="PIRSR" id="PIRSR000429-1"/>
    </source>
</evidence>
<feature type="active site" description="Proton acceptor" evidence="6">
    <location>
        <position position="354"/>
    </location>
</feature>
<evidence type="ECO:0008006" key="11">
    <source>
        <dbReference type="Google" id="ProtNLM"/>
    </source>
</evidence>
<protein>
    <recommendedName>
        <fullName evidence="11">Acetyl-CoA acetyltransferase</fullName>
    </recommendedName>
</protein>
<dbReference type="Pfam" id="PF02803">
    <property type="entry name" value="Thiolase_C"/>
    <property type="match status" value="1"/>
</dbReference>
<keyword evidence="2 7" id="KW-0808">Transferase</keyword>
<dbReference type="InterPro" id="IPR020617">
    <property type="entry name" value="Thiolase_C"/>
</dbReference>
<evidence type="ECO:0000313" key="10">
    <source>
        <dbReference type="EMBL" id="CAE4641896.1"/>
    </source>
</evidence>
<feature type="active site" description="Acyl-thioester intermediate" evidence="6">
    <location>
        <position position="92"/>
    </location>
</feature>
<dbReference type="FunFam" id="3.40.47.10:FF:000007">
    <property type="entry name" value="acetyl-CoA acetyltransferase, mitochondrial"/>
    <property type="match status" value="1"/>
</dbReference>
<organism evidence="10">
    <name type="scientific">Ditylum brightwellii</name>
    <dbReference type="NCBI Taxonomy" id="49249"/>
    <lineage>
        <taxon>Eukaryota</taxon>
        <taxon>Sar</taxon>
        <taxon>Stramenopiles</taxon>
        <taxon>Ochrophyta</taxon>
        <taxon>Bacillariophyta</taxon>
        <taxon>Mediophyceae</taxon>
        <taxon>Lithodesmiophycidae</taxon>
        <taxon>Lithodesmiales</taxon>
        <taxon>Lithodesmiaceae</taxon>
        <taxon>Ditylum</taxon>
    </lineage>
</organism>
<evidence type="ECO:0000256" key="7">
    <source>
        <dbReference type="RuleBase" id="RU003557"/>
    </source>
</evidence>
<feature type="domain" description="Thiolase C-terminal" evidence="9">
    <location>
        <begin position="275"/>
        <end position="397"/>
    </location>
</feature>
<evidence type="ECO:0000259" key="8">
    <source>
        <dbReference type="Pfam" id="PF00108"/>
    </source>
</evidence>
<dbReference type="InterPro" id="IPR016039">
    <property type="entry name" value="Thiolase-like"/>
</dbReference>
<dbReference type="InterPro" id="IPR020615">
    <property type="entry name" value="Thiolase_acyl_enz_int_AS"/>
</dbReference>
<comment type="similarity">
    <text evidence="1 7">Belongs to the thiolase-like superfamily. Thiolase family.</text>
</comment>
<keyword evidence="5 7" id="KW-0012">Acyltransferase</keyword>
<dbReference type="NCBIfam" id="TIGR01930">
    <property type="entry name" value="AcCoA-C-Actrans"/>
    <property type="match status" value="1"/>
</dbReference>
<dbReference type="PIRSF" id="PIRSF000429">
    <property type="entry name" value="Ac-CoA_Ac_transf"/>
    <property type="match status" value="1"/>
</dbReference>
<dbReference type="GO" id="GO:0006635">
    <property type="term" value="P:fatty acid beta-oxidation"/>
    <property type="evidence" value="ECO:0007669"/>
    <property type="project" value="TreeGrafter"/>
</dbReference>
<dbReference type="InterPro" id="IPR020613">
    <property type="entry name" value="Thiolase_CS"/>
</dbReference>
<dbReference type="GO" id="GO:0005739">
    <property type="term" value="C:mitochondrion"/>
    <property type="evidence" value="ECO:0007669"/>
    <property type="project" value="TreeGrafter"/>
</dbReference>
<dbReference type="EMBL" id="HBNS01042730">
    <property type="protein sequence ID" value="CAE4641896.1"/>
    <property type="molecule type" value="Transcribed_RNA"/>
</dbReference>
<evidence type="ECO:0000256" key="3">
    <source>
        <dbReference type="ARBA" id="ARBA00022723"/>
    </source>
</evidence>
<reference evidence="10" key="1">
    <citation type="submission" date="2021-01" db="EMBL/GenBank/DDBJ databases">
        <authorList>
            <person name="Corre E."/>
            <person name="Pelletier E."/>
            <person name="Niang G."/>
            <person name="Scheremetjew M."/>
            <person name="Finn R."/>
            <person name="Kale V."/>
            <person name="Holt S."/>
            <person name="Cochrane G."/>
            <person name="Meng A."/>
            <person name="Brown T."/>
            <person name="Cohen L."/>
        </authorList>
    </citation>
    <scope>NUCLEOTIDE SEQUENCE</scope>
    <source>
        <strain evidence="10">GSO104</strain>
    </source>
</reference>
<feature type="domain" description="Thiolase N-terminal" evidence="8">
    <location>
        <begin position="9"/>
        <end position="268"/>
    </location>
</feature>
<evidence type="ECO:0000256" key="5">
    <source>
        <dbReference type="ARBA" id="ARBA00023315"/>
    </source>
</evidence>
<evidence type="ECO:0000256" key="1">
    <source>
        <dbReference type="ARBA" id="ARBA00010982"/>
    </source>
</evidence>
<dbReference type="PROSITE" id="PS00098">
    <property type="entry name" value="THIOLASE_1"/>
    <property type="match status" value="1"/>
</dbReference>
<keyword evidence="4" id="KW-0630">Potassium</keyword>
<evidence type="ECO:0000256" key="4">
    <source>
        <dbReference type="ARBA" id="ARBA00022958"/>
    </source>
</evidence>
<dbReference type="InterPro" id="IPR002155">
    <property type="entry name" value="Thiolase"/>
</dbReference>
<dbReference type="AlphaFoldDB" id="A0A7S4VFA4"/>
<dbReference type="SUPFAM" id="SSF53901">
    <property type="entry name" value="Thiolase-like"/>
    <property type="match status" value="2"/>
</dbReference>
<dbReference type="InterPro" id="IPR020616">
    <property type="entry name" value="Thiolase_N"/>
</dbReference>
<dbReference type="PROSITE" id="PS00737">
    <property type="entry name" value="THIOLASE_2"/>
    <property type="match status" value="1"/>
</dbReference>
<evidence type="ECO:0000256" key="2">
    <source>
        <dbReference type="ARBA" id="ARBA00022679"/>
    </source>
</evidence>
<dbReference type="PANTHER" id="PTHR18919">
    <property type="entry name" value="ACETYL-COA C-ACYLTRANSFERASE"/>
    <property type="match status" value="1"/>
</dbReference>
<dbReference type="CDD" id="cd00751">
    <property type="entry name" value="thiolase"/>
    <property type="match status" value="1"/>
</dbReference>
<dbReference type="Gene3D" id="3.40.47.10">
    <property type="match status" value="1"/>
</dbReference>
<feature type="active site" description="Proton acceptor" evidence="6">
    <location>
        <position position="384"/>
    </location>
</feature>
<proteinExistence type="inferred from homology"/>
<dbReference type="GO" id="GO:0046872">
    <property type="term" value="F:metal ion binding"/>
    <property type="evidence" value="ECO:0007669"/>
    <property type="project" value="UniProtKB-KW"/>
</dbReference>
<dbReference type="GO" id="GO:0003985">
    <property type="term" value="F:acetyl-CoA C-acetyltransferase activity"/>
    <property type="evidence" value="ECO:0007669"/>
    <property type="project" value="TreeGrafter"/>
</dbReference>